<keyword evidence="2" id="KW-1133">Transmembrane helix</keyword>
<feature type="transmembrane region" description="Helical" evidence="2">
    <location>
        <begin position="116"/>
        <end position="136"/>
    </location>
</feature>
<gene>
    <name evidence="3" type="ORF">D9619_001440</name>
</gene>
<keyword evidence="2" id="KW-0472">Membrane</keyword>
<dbReference type="AlphaFoldDB" id="A0A8H5F2Z2"/>
<evidence type="ECO:0000256" key="2">
    <source>
        <dbReference type="SAM" id="Phobius"/>
    </source>
</evidence>
<feature type="compositionally biased region" description="Low complexity" evidence="1">
    <location>
        <begin position="1"/>
        <end position="10"/>
    </location>
</feature>
<evidence type="ECO:0000256" key="1">
    <source>
        <dbReference type="SAM" id="MobiDB-lite"/>
    </source>
</evidence>
<dbReference type="PANTHER" id="PTHR28008">
    <property type="entry name" value="DOMAIN PROTEIN, PUTATIVE (AFU_ORTHOLOGUE AFUA_3G10980)-RELATED"/>
    <property type="match status" value="1"/>
</dbReference>
<feature type="transmembrane region" description="Helical" evidence="2">
    <location>
        <begin position="87"/>
        <end position="104"/>
    </location>
</feature>
<feature type="region of interest" description="Disordered" evidence="1">
    <location>
        <begin position="1"/>
        <end position="21"/>
    </location>
</feature>
<organism evidence="3 4">
    <name type="scientific">Psilocybe cf. subviscida</name>
    <dbReference type="NCBI Taxonomy" id="2480587"/>
    <lineage>
        <taxon>Eukaryota</taxon>
        <taxon>Fungi</taxon>
        <taxon>Dikarya</taxon>
        <taxon>Basidiomycota</taxon>
        <taxon>Agaricomycotina</taxon>
        <taxon>Agaricomycetes</taxon>
        <taxon>Agaricomycetidae</taxon>
        <taxon>Agaricales</taxon>
        <taxon>Agaricineae</taxon>
        <taxon>Strophariaceae</taxon>
        <taxon>Psilocybe</taxon>
    </lineage>
</organism>
<name>A0A8H5F2Z2_9AGAR</name>
<dbReference type="Proteomes" id="UP000567179">
    <property type="component" value="Unassembled WGS sequence"/>
</dbReference>
<reference evidence="3 4" key="1">
    <citation type="journal article" date="2020" name="ISME J.">
        <title>Uncovering the hidden diversity of litter-decomposition mechanisms in mushroom-forming fungi.</title>
        <authorList>
            <person name="Floudas D."/>
            <person name="Bentzer J."/>
            <person name="Ahren D."/>
            <person name="Johansson T."/>
            <person name="Persson P."/>
            <person name="Tunlid A."/>
        </authorList>
    </citation>
    <scope>NUCLEOTIDE SEQUENCE [LARGE SCALE GENOMIC DNA]</scope>
    <source>
        <strain evidence="3 4">CBS 101986</strain>
    </source>
</reference>
<sequence>MLSSTFSSYSFPPPPSMDTSSLLRNAKKASSRIGKAFMKSHRLEIPKYDLPLRFRPWFFLFTCAIMVILAFLGFTNFSRALPINDKILHFLCFGVATGVFYFIIDVDESAKRYKEFDWFDVLANLCGSSLGLWVSYNLERYYRRRREIARLYQPLSDSYSDLEDDQEDGTDLLPLHNNDANTKSNKNARVANVWDEREELFDLGDDSDDEYPQRPAASSTNGAPAPDTPKIVITHS</sequence>
<feature type="region of interest" description="Disordered" evidence="1">
    <location>
        <begin position="202"/>
        <end position="236"/>
    </location>
</feature>
<proteinExistence type="predicted"/>
<evidence type="ECO:0000313" key="4">
    <source>
        <dbReference type="Proteomes" id="UP000567179"/>
    </source>
</evidence>
<keyword evidence="4" id="KW-1185">Reference proteome</keyword>
<evidence type="ECO:0008006" key="5">
    <source>
        <dbReference type="Google" id="ProtNLM"/>
    </source>
</evidence>
<comment type="caution">
    <text evidence="3">The sequence shown here is derived from an EMBL/GenBank/DDBJ whole genome shotgun (WGS) entry which is preliminary data.</text>
</comment>
<keyword evidence="2" id="KW-0812">Transmembrane</keyword>
<dbReference type="PANTHER" id="PTHR28008:SF1">
    <property type="entry name" value="DOMAIN PROTEIN, PUTATIVE (AFU_ORTHOLOGUE AFUA_3G10980)-RELATED"/>
    <property type="match status" value="1"/>
</dbReference>
<dbReference type="EMBL" id="JAACJJ010000028">
    <property type="protein sequence ID" value="KAF5321403.1"/>
    <property type="molecule type" value="Genomic_DNA"/>
</dbReference>
<evidence type="ECO:0000313" key="3">
    <source>
        <dbReference type="EMBL" id="KAF5321403.1"/>
    </source>
</evidence>
<dbReference type="OrthoDB" id="63581at2759"/>
<protein>
    <recommendedName>
        <fullName evidence="5">VanZ-like domain-containing protein</fullName>
    </recommendedName>
</protein>
<feature type="transmembrane region" description="Helical" evidence="2">
    <location>
        <begin position="57"/>
        <end position="75"/>
    </location>
</feature>
<accession>A0A8H5F2Z2</accession>
<feature type="region of interest" description="Disordered" evidence="1">
    <location>
        <begin position="159"/>
        <end position="180"/>
    </location>
</feature>
<feature type="compositionally biased region" description="Acidic residues" evidence="1">
    <location>
        <begin position="160"/>
        <end position="170"/>
    </location>
</feature>